<dbReference type="SUPFAM" id="SSF101353">
    <property type="entry name" value="Putative anticodon-binding domain of alanyl-tRNA synthetase (AlaRS)"/>
    <property type="match status" value="1"/>
</dbReference>
<dbReference type="InterPro" id="IPR018164">
    <property type="entry name" value="Ala-tRNA-synth_IIc_N"/>
</dbReference>
<evidence type="ECO:0000313" key="2">
    <source>
        <dbReference type="EMBL" id="GAH84845.1"/>
    </source>
</evidence>
<dbReference type="Pfam" id="PF01411">
    <property type="entry name" value="tRNA-synt_2c"/>
    <property type="match status" value="1"/>
</dbReference>
<reference evidence="2" key="1">
    <citation type="journal article" date="2014" name="Front. Microbiol.">
        <title>High frequency of phylogenetically diverse reductive dehalogenase-homologous genes in deep subseafloor sedimentary metagenomes.</title>
        <authorList>
            <person name="Kawai M."/>
            <person name="Futagami T."/>
            <person name="Toyoda A."/>
            <person name="Takaki Y."/>
            <person name="Nishi S."/>
            <person name="Hori S."/>
            <person name="Arai W."/>
            <person name="Tsubouchi T."/>
            <person name="Morono Y."/>
            <person name="Uchiyama I."/>
            <person name="Ito T."/>
            <person name="Fujiyama A."/>
            <person name="Inagaki F."/>
            <person name="Takami H."/>
        </authorList>
    </citation>
    <scope>NUCLEOTIDE SEQUENCE</scope>
    <source>
        <strain evidence="2">Expedition CK06-06</strain>
    </source>
</reference>
<dbReference type="GO" id="GO:0005737">
    <property type="term" value="C:cytoplasm"/>
    <property type="evidence" value="ECO:0007669"/>
    <property type="project" value="InterPro"/>
</dbReference>
<dbReference type="GO" id="GO:0004813">
    <property type="term" value="F:alanine-tRNA ligase activity"/>
    <property type="evidence" value="ECO:0007669"/>
    <property type="project" value="InterPro"/>
</dbReference>
<proteinExistence type="predicted"/>
<dbReference type="GO" id="GO:0005524">
    <property type="term" value="F:ATP binding"/>
    <property type="evidence" value="ECO:0007669"/>
    <property type="project" value="InterPro"/>
</dbReference>
<name>X1JTV0_9ZZZZ</name>
<dbReference type="EMBL" id="BARU01039774">
    <property type="protein sequence ID" value="GAH84845.1"/>
    <property type="molecule type" value="Genomic_DNA"/>
</dbReference>
<dbReference type="InterPro" id="IPR018162">
    <property type="entry name" value="Ala-tRNA-ligase_IIc_anticod-bd"/>
</dbReference>
<gene>
    <name evidence="2" type="ORF">S03H2_61609</name>
</gene>
<feature type="non-terminal residue" evidence="2">
    <location>
        <position position="54"/>
    </location>
</feature>
<accession>X1JTV0</accession>
<organism evidence="2">
    <name type="scientific">marine sediment metagenome</name>
    <dbReference type="NCBI Taxonomy" id="412755"/>
    <lineage>
        <taxon>unclassified sequences</taxon>
        <taxon>metagenomes</taxon>
        <taxon>ecological metagenomes</taxon>
    </lineage>
</organism>
<protein>
    <recommendedName>
        <fullName evidence="1">Alanyl-tRNA synthetase class IIc N-terminal domain-containing protein</fullName>
    </recommendedName>
</protein>
<dbReference type="GO" id="GO:0006419">
    <property type="term" value="P:alanyl-tRNA aminoacylation"/>
    <property type="evidence" value="ECO:0007669"/>
    <property type="project" value="InterPro"/>
</dbReference>
<feature type="domain" description="Alanyl-tRNA synthetase class IIc N-terminal" evidence="1">
    <location>
        <begin position="1"/>
        <end position="46"/>
    </location>
</feature>
<sequence length="54" mass="5952">MGHIYPELVTNQNLIEEVVKMEEEKFISTLDAGINLVEKAVDEAASQGRSYIAG</sequence>
<comment type="caution">
    <text evidence="2">The sequence shown here is derived from an EMBL/GenBank/DDBJ whole genome shotgun (WGS) entry which is preliminary data.</text>
</comment>
<evidence type="ECO:0000259" key="1">
    <source>
        <dbReference type="Pfam" id="PF01411"/>
    </source>
</evidence>
<dbReference type="AlphaFoldDB" id="X1JTV0"/>